<sequence length="42" mass="4424">MKNTPNAARAALGDFSWSGSFLCYGIIKRVVVLSACSPGFTS</sequence>
<evidence type="ECO:0000313" key="1">
    <source>
        <dbReference type="EMBL" id="DAD83012.1"/>
    </source>
</evidence>
<name>A0A8S5MLB1_9CAUD</name>
<reference evidence="1" key="1">
    <citation type="journal article" date="2021" name="Proc. Natl. Acad. Sci. U.S.A.">
        <title>A Catalog of Tens of Thousands of Viruses from Human Metagenomes Reveals Hidden Associations with Chronic Diseases.</title>
        <authorList>
            <person name="Tisza M.J."/>
            <person name="Buck C.B."/>
        </authorList>
    </citation>
    <scope>NUCLEOTIDE SEQUENCE</scope>
    <source>
        <strain evidence="1">Ct1PY2</strain>
    </source>
</reference>
<organism evidence="1">
    <name type="scientific">Myoviridae sp. ct1PY2</name>
    <dbReference type="NCBI Taxonomy" id="2826602"/>
    <lineage>
        <taxon>Viruses</taxon>
        <taxon>Duplodnaviria</taxon>
        <taxon>Heunggongvirae</taxon>
        <taxon>Uroviricota</taxon>
        <taxon>Caudoviricetes</taxon>
    </lineage>
</organism>
<accession>A0A8S5MLB1</accession>
<protein>
    <submittedName>
        <fullName evidence="1">Uncharacterized protein</fullName>
    </submittedName>
</protein>
<proteinExistence type="predicted"/>
<dbReference type="EMBL" id="BK014926">
    <property type="protein sequence ID" value="DAD83012.1"/>
    <property type="molecule type" value="Genomic_DNA"/>
</dbReference>